<dbReference type="EMBL" id="JACHXM010000003">
    <property type="protein sequence ID" value="MBB3140057.1"/>
    <property type="molecule type" value="Genomic_DNA"/>
</dbReference>
<dbReference type="Gene3D" id="3.40.50.12580">
    <property type="match status" value="1"/>
</dbReference>
<comment type="caution">
    <text evidence="1">The sequence shown here is derived from an EMBL/GenBank/DDBJ whole genome shotgun (WGS) entry which is preliminary data.</text>
</comment>
<reference evidence="1 2" key="1">
    <citation type="submission" date="2020-08" db="EMBL/GenBank/DDBJ databases">
        <title>Genomic Encyclopedia of Type Strains, Phase III (KMG-III): the genomes of soil and plant-associated and newly described type strains.</title>
        <authorList>
            <person name="Whitman W."/>
        </authorList>
    </citation>
    <scope>NUCLEOTIDE SEQUENCE [LARGE SCALE GENOMIC DNA]</scope>
    <source>
        <strain evidence="1 2">CECT 5995</strain>
    </source>
</reference>
<organism evidence="1 2">
    <name type="scientific">Halomonas organivorans</name>
    <dbReference type="NCBI Taxonomy" id="257772"/>
    <lineage>
        <taxon>Bacteria</taxon>
        <taxon>Pseudomonadati</taxon>
        <taxon>Pseudomonadota</taxon>
        <taxon>Gammaproteobacteria</taxon>
        <taxon>Oceanospirillales</taxon>
        <taxon>Halomonadaceae</taxon>
        <taxon>Halomonas</taxon>
    </lineage>
</organism>
<dbReference type="GO" id="GO:0000271">
    <property type="term" value="P:polysaccharide biosynthetic process"/>
    <property type="evidence" value="ECO:0007669"/>
    <property type="project" value="InterPro"/>
</dbReference>
<keyword evidence="2" id="KW-1185">Reference proteome</keyword>
<proteinExistence type="predicted"/>
<dbReference type="RefSeq" id="WP_183386482.1">
    <property type="nucleotide sequence ID" value="NZ_JACHXM010000003.1"/>
</dbReference>
<dbReference type="AlphaFoldDB" id="A0A7W5G4J8"/>
<sequence length="482" mass="56131">MSSNILFLLSVSEPFFTRCMDLFELDSRRRKCRLSAFSYYNYSDHDLSVFDHVVYFKDVLDQMNDKAHAIDFMVESRRMEAEYQFVLSDLIHAERHFARFNKEDAFRVAVLMGLKVEELNKENKVSLIVAEGLDDFLSMFAYFFSRRYEIPFRYPVRSRIGTGVYLSDGLDGNVAACRPSNGNATLNADEYIDNYLEKKEQPSYMVANKRFFKVADRRDFLVLAKKTIQKNKDTTFHAYEGSIDILKKRVFRIVNALNYSAVLKNNRVALKDIVERGVDFFVYPLHFHPEASTLVKGRWINNQLQIIEFISKSLPSNYVLLVKEHRVSIGRRRRDFYREIVKHHNVMLVNHDLNPHDLIRHSTGVVTISSSMGLEAILHNKPVICFGDVFYNRLPGVENARDFTRMQDYVNNAIGFKGYDKAHVSQMVSDILKYSVFPETDFSPHHFTDEHCSALLDLLDGDLDHLVHNHEHRYTFHQGEAS</sequence>
<evidence type="ECO:0008006" key="3">
    <source>
        <dbReference type="Google" id="ProtNLM"/>
    </source>
</evidence>
<evidence type="ECO:0000313" key="2">
    <source>
        <dbReference type="Proteomes" id="UP000525987"/>
    </source>
</evidence>
<dbReference type="InterPro" id="IPR043148">
    <property type="entry name" value="TagF_C"/>
</dbReference>
<dbReference type="SUPFAM" id="SSF53756">
    <property type="entry name" value="UDP-Glycosyltransferase/glycogen phosphorylase"/>
    <property type="match status" value="1"/>
</dbReference>
<gene>
    <name evidence="1" type="ORF">FHR96_000909</name>
</gene>
<evidence type="ECO:0000313" key="1">
    <source>
        <dbReference type="EMBL" id="MBB3140057.1"/>
    </source>
</evidence>
<dbReference type="Pfam" id="PF05159">
    <property type="entry name" value="Capsule_synth"/>
    <property type="match status" value="1"/>
</dbReference>
<accession>A0A7W5G4J8</accession>
<dbReference type="Proteomes" id="UP000525987">
    <property type="component" value="Unassembled WGS sequence"/>
</dbReference>
<dbReference type="GO" id="GO:0015774">
    <property type="term" value="P:polysaccharide transport"/>
    <property type="evidence" value="ECO:0007669"/>
    <property type="project" value="InterPro"/>
</dbReference>
<dbReference type="InterPro" id="IPR007833">
    <property type="entry name" value="Capsule_polysaccharide_synth"/>
</dbReference>
<name>A0A7W5G4J8_9GAMM</name>
<protein>
    <recommendedName>
        <fullName evidence="3">Capsule biosynthesis protein</fullName>
    </recommendedName>
</protein>